<dbReference type="Gene3D" id="1.10.3720.10">
    <property type="entry name" value="MetI-like"/>
    <property type="match status" value="1"/>
</dbReference>
<feature type="transmembrane region" description="Helical" evidence="7">
    <location>
        <begin position="111"/>
        <end position="134"/>
    </location>
</feature>
<dbReference type="PROSITE" id="PS50928">
    <property type="entry name" value="ABC_TM1"/>
    <property type="match status" value="1"/>
</dbReference>
<name>A0ABW2XL81_9ACTN</name>
<evidence type="ECO:0000256" key="4">
    <source>
        <dbReference type="ARBA" id="ARBA00022692"/>
    </source>
</evidence>
<evidence type="ECO:0000256" key="3">
    <source>
        <dbReference type="ARBA" id="ARBA00022475"/>
    </source>
</evidence>
<keyword evidence="5 7" id="KW-1133">Transmembrane helix</keyword>
<comment type="subcellular location">
    <subcellularLocation>
        <location evidence="1 7">Cell membrane</location>
        <topology evidence="1 7">Multi-pass membrane protein</topology>
    </subcellularLocation>
</comment>
<keyword evidence="2 7" id="KW-0813">Transport</keyword>
<dbReference type="CDD" id="cd06261">
    <property type="entry name" value="TM_PBP2"/>
    <property type="match status" value="1"/>
</dbReference>
<evidence type="ECO:0000256" key="1">
    <source>
        <dbReference type="ARBA" id="ARBA00004651"/>
    </source>
</evidence>
<keyword evidence="11" id="KW-1185">Reference proteome</keyword>
<comment type="caution">
    <text evidence="10">The sequence shown here is derived from an EMBL/GenBank/DDBJ whole genome shotgun (WGS) entry which is preliminary data.</text>
</comment>
<dbReference type="InterPro" id="IPR035906">
    <property type="entry name" value="MetI-like_sf"/>
</dbReference>
<dbReference type="SUPFAM" id="SSF161098">
    <property type="entry name" value="MetI-like"/>
    <property type="match status" value="1"/>
</dbReference>
<keyword evidence="6 7" id="KW-0472">Membrane</keyword>
<evidence type="ECO:0000256" key="5">
    <source>
        <dbReference type="ARBA" id="ARBA00022989"/>
    </source>
</evidence>
<evidence type="ECO:0000256" key="6">
    <source>
        <dbReference type="ARBA" id="ARBA00023136"/>
    </source>
</evidence>
<evidence type="ECO:0000256" key="2">
    <source>
        <dbReference type="ARBA" id="ARBA00022448"/>
    </source>
</evidence>
<evidence type="ECO:0000313" key="11">
    <source>
        <dbReference type="Proteomes" id="UP001597063"/>
    </source>
</evidence>
<dbReference type="PANTHER" id="PTHR30151:SF38">
    <property type="entry name" value="ALIPHATIC SULFONATES TRANSPORT PERMEASE PROTEIN SSUC-RELATED"/>
    <property type="match status" value="1"/>
</dbReference>
<proteinExistence type="inferred from homology"/>
<evidence type="ECO:0000256" key="8">
    <source>
        <dbReference type="SAM" id="MobiDB-lite"/>
    </source>
</evidence>
<feature type="compositionally biased region" description="Low complexity" evidence="8">
    <location>
        <begin position="1"/>
        <end position="13"/>
    </location>
</feature>
<reference evidence="11" key="1">
    <citation type="journal article" date="2019" name="Int. J. Syst. Evol. Microbiol.">
        <title>The Global Catalogue of Microorganisms (GCM) 10K type strain sequencing project: providing services to taxonomists for standard genome sequencing and annotation.</title>
        <authorList>
            <consortium name="The Broad Institute Genomics Platform"/>
            <consortium name="The Broad Institute Genome Sequencing Center for Infectious Disease"/>
            <person name="Wu L."/>
            <person name="Ma J."/>
        </authorList>
    </citation>
    <scope>NUCLEOTIDE SEQUENCE [LARGE SCALE GENOMIC DNA]</scope>
    <source>
        <strain evidence="11">JCM 9371</strain>
    </source>
</reference>
<keyword evidence="4 7" id="KW-0812">Transmembrane</keyword>
<evidence type="ECO:0000256" key="7">
    <source>
        <dbReference type="RuleBase" id="RU363032"/>
    </source>
</evidence>
<keyword evidence="3" id="KW-1003">Cell membrane</keyword>
<comment type="similarity">
    <text evidence="7">Belongs to the binding-protein-dependent transport system permease family.</text>
</comment>
<dbReference type="PANTHER" id="PTHR30151">
    <property type="entry name" value="ALKANE SULFONATE ABC TRANSPORTER-RELATED, MEMBRANE SUBUNIT"/>
    <property type="match status" value="1"/>
</dbReference>
<accession>A0ABW2XL81</accession>
<feature type="transmembrane region" description="Helical" evidence="7">
    <location>
        <begin position="170"/>
        <end position="189"/>
    </location>
</feature>
<protein>
    <submittedName>
        <fullName evidence="10">ABC transporter permease</fullName>
    </submittedName>
</protein>
<evidence type="ECO:0000259" key="9">
    <source>
        <dbReference type="PROSITE" id="PS50928"/>
    </source>
</evidence>
<sequence>MPTPSVSTSSAPASPVPTPSGPASSAPASSAGAEVPRGRARPALATLRSSRAALARWISPLVLLVLWQLASSTGLLSERQLPAPSTVGSTALDLIGDGTLTDAITVSVQRAALGFAVGALAGVGLAVLAGLSRLGENAVDPVMQMLRALPHFGLIPLFILWFGIGESPKVALVALGVAFPLYLNTFAGIRGVDGGLAELARTLRLGRAGLVRHIVLPGALPQALVGLRQSLAAAWLALIVAEQVNADSGLGYMINNAREFLRTDVVVLGLAVYAVLGLLTDAAVRLVERRALTWRKGFPV</sequence>
<feature type="domain" description="ABC transmembrane type-1" evidence="9">
    <location>
        <begin position="100"/>
        <end position="284"/>
    </location>
</feature>
<evidence type="ECO:0000313" key="10">
    <source>
        <dbReference type="EMBL" id="MFD0686359.1"/>
    </source>
</evidence>
<dbReference type="InterPro" id="IPR000515">
    <property type="entry name" value="MetI-like"/>
</dbReference>
<dbReference type="RefSeq" id="WP_131762804.1">
    <property type="nucleotide sequence ID" value="NZ_CAACUY010000259.1"/>
</dbReference>
<dbReference type="EMBL" id="JBHTGP010000010">
    <property type="protein sequence ID" value="MFD0686359.1"/>
    <property type="molecule type" value="Genomic_DNA"/>
</dbReference>
<feature type="compositionally biased region" description="Low complexity" evidence="8">
    <location>
        <begin position="21"/>
        <end position="33"/>
    </location>
</feature>
<feature type="region of interest" description="Disordered" evidence="8">
    <location>
        <begin position="1"/>
        <end position="37"/>
    </location>
</feature>
<feature type="transmembrane region" description="Helical" evidence="7">
    <location>
        <begin position="146"/>
        <end position="164"/>
    </location>
</feature>
<feature type="transmembrane region" description="Helical" evidence="7">
    <location>
        <begin position="265"/>
        <end position="287"/>
    </location>
</feature>
<organism evidence="10 11">
    <name type="scientific">Actinomadura fibrosa</name>
    <dbReference type="NCBI Taxonomy" id="111802"/>
    <lineage>
        <taxon>Bacteria</taxon>
        <taxon>Bacillati</taxon>
        <taxon>Actinomycetota</taxon>
        <taxon>Actinomycetes</taxon>
        <taxon>Streptosporangiales</taxon>
        <taxon>Thermomonosporaceae</taxon>
        <taxon>Actinomadura</taxon>
    </lineage>
</organism>
<gene>
    <name evidence="10" type="ORF">ACFQZM_17800</name>
</gene>
<dbReference type="Proteomes" id="UP001597063">
    <property type="component" value="Unassembled WGS sequence"/>
</dbReference>
<dbReference type="Pfam" id="PF00528">
    <property type="entry name" value="BPD_transp_1"/>
    <property type="match status" value="1"/>
</dbReference>